<dbReference type="InterPro" id="IPR000835">
    <property type="entry name" value="HTH_MarR-typ"/>
</dbReference>
<keyword evidence="6" id="KW-1185">Reference proteome</keyword>
<keyword evidence="3" id="KW-0804">Transcription</keyword>
<dbReference type="Gene3D" id="1.10.10.10">
    <property type="entry name" value="Winged helix-like DNA-binding domain superfamily/Winged helix DNA-binding domain"/>
    <property type="match status" value="1"/>
</dbReference>
<accession>A0ABP6ZC07</accession>
<sequence>MTVMPDRHTLAETEKAMNAHVGGLALNFPAAAAVSSLYRAANAVRLHLTNTVLRERGLTWTGFVVLWVVWIWDGVETRHAAESAAISKATLTGVVKTLEARGLISRRVSETDRRLVNLDLTAEGDALMRELYPLFNAAESEVVAGLSERSLKDLTRSLRSIVTELEALDSGTDAAED</sequence>
<comment type="caution">
    <text evidence="5">The sequence shown here is derived from an EMBL/GenBank/DDBJ whole genome shotgun (WGS) entry which is preliminary data.</text>
</comment>
<dbReference type="PRINTS" id="PR00598">
    <property type="entry name" value="HTHMARR"/>
</dbReference>
<organism evidence="5 6">
    <name type="scientific">Microlunatus ginsengisoli</name>
    <dbReference type="NCBI Taxonomy" id="363863"/>
    <lineage>
        <taxon>Bacteria</taxon>
        <taxon>Bacillati</taxon>
        <taxon>Actinomycetota</taxon>
        <taxon>Actinomycetes</taxon>
        <taxon>Propionibacteriales</taxon>
        <taxon>Propionibacteriaceae</taxon>
        <taxon>Microlunatus</taxon>
    </lineage>
</organism>
<reference evidence="6" key="1">
    <citation type="journal article" date="2019" name="Int. J. Syst. Evol. Microbiol.">
        <title>The Global Catalogue of Microorganisms (GCM) 10K type strain sequencing project: providing services to taxonomists for standard genome sequencing and annotation.</title>
        <authorList>
            <consortium name="The Broad Institute Genomics Platform"/>
            <consortium name="The Broad Institute Genome Sequencing Center for Infectious Disease"/>
            <person name="Wu L."/>
            <person name="Ma J."/>
        </authorList>
    </citation>
    <scope>NUCLEOTIDE SEQUENCE [LARGE SCALE GENOMIC DNA]</scope>
    <source>
        <strain evidence="6">JCM 16929</strain>
    </source>
</reference>
<dbReference type="SUPFAM" id="SSF46785">
    <property type="entry name" value="Winged helix' DNA-binding domain"/>
    <property type="match status" value="1"/>
</dbReference>
<evidence type="ECO:0000313" key="5">
    <source>
        <dbReference type="EMBL" id="GAA3604540.1"/>
    </source>
</evidence>
<dbReference type="PANTHER" id="PTHR33164">
    <property type="entry name" value="TRANSCRIPTIONAL REGULATOR, MARR FAMILY"/>
    <property type="match status" value="1"/>
</dbReference>
<feature type="domain" description="HTH marR-type" evidence="4">
    <location>
        <begin position="30"/>
        <end position="163"/>
    </location>
</feature>
<evidence type="ECO:0000256" key="2">
    <source>
        <dbReference type="ARBA" id="ARBA00023125"/>
    </source>
</evidence>
<dbReference type="InterPro" id="IPR036390">
    <property type="entry name" value="WH_DNA-bd_sf"/>
</dbReference>
<evidence type="ECO:0000256" key="3">
    <source>
        <dbReference type="ARBA" id="ARBA00023163"/>
    </source>
</evidence>
<dbReference type="PROSITE" id="PS01117">
    <property type="entry name" value="HTH_MARR_1"/>
    <property type="match status" value="1"/>
</dbReference>
<dbReference type="InterPro" id="IPR039422">
    <property type="entry name" value="MarR/SlyA-like"/>
</dbReference>
<dbReference type="PROSITE" id="PS50995">
    <property type="entry name" value="HTH_MARR_2"/>
    <property type="match status" value="1"/>
</dbReference>
<proteinExistence type="predicted"/>
<dbReference type="InterPro" id="IPR036388">
    <property type="entry name" value="WH-like_DNA-bd_sf"/>
</dbReference>
<evidence type="ECO:0000259" key="4">
    <source>
        <dbReference type="PROSITE" id="PS50995"/>
    </source>
</evidence>
<name>A0ABP6ZC07_9ACTN</name>
<dbReference type="Proteomes" id="UP001501490">
    <property type="component" value="Unassembled WGS sequence"/>
</dbReference>
<dbReference type="InterPro" id="IPR023187">
    <property type="entry name" value="Tscrpt_reg_MarR-type_CS"/>
</dbReference>
<evidence type="ECO:0000313" key="6">
    <source>
        <dbReference type="Proteomes" id="UP001501490"/>
    </source>
</evidence>
<dbReference type="SMART" id="SM00347">
    <property type="entry name" value="HTH_MARR"/>
    <property type="match status" value="1"/>
</dbReference>
<keyword evidence="1" id="KW-0805">Transcription regulation</keyword>
<protein>
    <recommendedName>
        <fullName evidence="4">HTH marR-type domain-containing protein</fullName>
    </recommendedName>
</protein>
<dbReference type="Pfam" id="PF01047">
    <property type="entry name" value="MarR"/>
    <property type="match status" value="1"/>
</dbReference>
<keyword evidence="2" id="KW-0238">DNA-binding</keyword>
<gene>
    <name evidence="5" type="ORF">GCM10022236_02930</name>
</gene>
<dbReference type="PANTHER" id="PTHR33164:SF89">
    <property type="entry name" value="MARR FAMILY REGULATORY PROTEIN"/>
    <property type="match status" value="1"/>
</dbReference>
<dbReference type="EMBL" id="BAABAB010000003">
    <property type="protein sequence ID" value="GAA3604540.1"/>
    <property type="molecule type" value="Genomic_DNA"/>
</dbReference>
<evidence type="ECO:0000256" key="1">
    <source>
        <dbReference type="ARBA" id="ARBA00023015"/>
    </source>
</evidence>